<dbReference type="AlphaFoldDB" id="A0A0A1F8Z1"/>
<dbReference type="EMBL" id="CP009962">
    <property type="protein sequence ID" value="AIY40149.1"/>
    <property type="molecule type" value="Genomic_DNA"/>
</dbReference>
<gene>
    <name evidence="1" type="ORF">LT85_0991</name>
</gene>
<dbReference type="RefSeq" id="WP_038486095.1">
    <property type="nucleotide sequence ID" value="NZ_CP009962.1"/>
</dbReference>
<dbReference type="STRING" id="279058.LT85_0991"/>
<proteinExistence type="predicted"/>
<sequence>MKFTDMKNCYTPEQTREIRAEWNSLQNQIWRDECRKIIAYCIAPDMEKAAHQMLEEVFQKSEGKS</sequence>
<keyword evidence="2" id="KW-1185">Reference proteome</keyword>
<organism evidence="1 2">
    <name type="scientific">Collimonas arenae</name>
    <dbReference type="NCBI Taxonomy" id="279058"/>
    <lineage>
        <taxon>Bacteria</taxon>
        <taxon>Pseudomonadati</taxon>
        <taxon>Pseudomonadota</taxon>
        <taxon>Betaproteobacteria</taxon>
        <taxon>Burkholderiales</taxon>
        <taxon>Oxalobacteraceae</taxon>
        <taxon>Collimonas</taxon>
    </lineage>
</organism>
<evidence type="ECO:0000313" key="2">
    <source>
        <dbReference type="Proteomes" id="UP000030302"/>
    </source>
</evidence>
<dbReference type="HOGENOM" id="CLU_2842209_0_0_4"/>
<protein>
    <submittedName>
        <fullName evidence="1">Uncharacterized protein</fullName>
    </submittedName>
</protein>
<evidence type="ECO:0000313" key="1">
    <source>
        <dbReference type="EMBL" id="AIY40149.1"/>
    </source>
</evidence>
<name>A0A0A1F8Z1_9BURK</name>
<reference evidence="2" key="1">
    <citation type="journal article" date="2014" name="Soil Biol. Biochem.">
        <title>Structure and function of bacterial communities in ageing soils: Insights from the Mendocino ecological staircase.</title>
        <authorList>
            <person name="Uroz S."/>
            <person name="Tech J.J."/>
            <person name="Sawaya N.A."/>
            <person name="Frey-Klett P."/>
            <person name="Leveau J.H.J."/>
        </authorList>
    </citation>
    <scope>NUCLEOTIDE SEQUENCE [LARGE SCALE GENOMIC DNA]</scope>
    <source>
        <strain evidence="2">Cal35</strain>
    </source>
</reference>
<dbReference type="Proteomes" id="UP000030302">
    <property type="component" value="Chromosome"/>
</dbReference>
<dbReference type="KEGG" id="care:LT85_0991"/>
<accession>A0A0A1F8Z1</accession>